<gene>
    <name evidence="1" type="ORF">RA0C_0019</name>
</gene>
<evidence type="ECO:0000313" key="2">
    <source>
        <dbReference type="Proteomes" id="UP000010093"/>
    </source>
</evidence>
<dbReference type="KEGG" id="rai:RA0C_0019"/>
<sequence>MALTTNSKLSQFEALYKFKYDSLKTDLRNKGIRSVPSPRHEWKFQQLIEKNLQSGNILVEQDIFDKTYITKYTCKPEWKILKDKREVFGYNSRSAETNFGGRKWIAWFTDEIPITDGPYKFYGLPGLILKISDSEENFIFEAKALTREKSDISKRNRESAIVKLTPKQWESFWEKFQKDPSNIFANLNEQGATYSYVYNGKDVNTKEARESFNKVEKEKINFFKNPIDLKNCE</sequence>
<evidence type="ECO:0008006" key="3">
    <source>
        <dbReference type="Google" id="ProtNLM"/>
    </source>
</evidence>
<dbReference type="Pfam" id="PF09697">
    <property type="entry name" value="Porph_ging"/>
    <property type="match status" value="1"/>
</dbReference>
<accession>H8MAS3</accession>
<organism evidence="1 2">
    <name type="scientific">Riemerella anatipestifer (strain ATCC 11845 / DSM 15868 / JCM 9532 / NCTC 11014)</name>
    <dbReference type="NCBI Taxonomy" id="693978"/>
    <lineage>
        <taxon>Bacteria</taxon>
        <taxon>Pseudomonadati</taxon>
        <taxon>Bacteroidota</taxon>
        <taxon>Flavobacteriia</taxon>
        <taxon>Flavobacteriales</taxon>
        <taxon>Weeksellaceae</taxon>
        <taxon>Riemerella</taxon>
    </lineage>
</organism>
<dbReference type="AlphaFoldDB" id="H8MAS3"/>
<dbReference type="NCBIfam" id="TIGR01200">
    <property type="entry name" value="GLPGLI"/>
    <property type="match status" value="1"/>
</dbReference>
<dbReference type="HOGENOM" id="CLU_066214_1_0_10"/>
<evidence type="ECO:0000313" key="1">
    <source>
        <dbReference type="EMBL" id="AFD55044.1"/>
    </source>
</evidence>
<dbReference type="EMBL" id="CP003388">
    <property type="protein sequence ID" value="AFD55044.1"/>
    <property type="molecule type" value="Genomic_DNA"/>
</dbReference>
<dbReference type="PATRIC" id="fig|693978.17.peg.20"/>
<proteinExistence type="predicted"/>
<reference evidence="1 2" key="1">
    <citation type="journal article" date="2012" name="J. Bacteriol.">
        <title>Complete genome sequence of Riemerella anatipestifer reference strain.</title>
        <authorList>
            <person name="Wang X."/>
            <person name="Zhu D."/>
            <person name="Wang M."/>
            <person name="Cheng A."/>
            <person name="Jia R."/>
            <person name="Zhou Y."/>
            <person name="Chen Z."/>
            <person name="Luo Q."/>
            <person name="Liu F."/>
            <person name="Wang Y."/>
            <person name="Chen X.Y."/>
        </authorList>
    </citation>
    <scope>NUCLEOTIDE SEQUENCE [LARGE SCALE GENOMIC DNA]</scope>
    <source>
        <strain evidence="2">DSM 15868</strain>
    </source>
</reference>
<dbReference type="Proteomes" id="UP000010093">
    <property type="component" value="Chromosome"/>
</dbReference>
<name>H8MAS3_RIEAD</name>
<dbReference type="InterPro" id="IPR005901">
    <property type="entry name" value="GLPGLI"/>
</dbReference>
<protein>
    <recommendedName>
        <fullName evidence="3">GLPGLI family protein</fullName>
    </recommendedName>
</protein>